<evidence type="ECO:0000256" key="3">
    <source>
        <dbReference type="ARBA" id="ARBA00023125"/>
    </source>
</evidence>
<keyword evidence="3" id="KW-0238">DNA-binding</keyword>
<dbReference type="GO" id="GO:0003677">
    <property type="term" value="F:DNA binding"/>
    <property type="evidence" value="ECO:0007669"/>
    <property type="project" value="UniProtKB-KW"/>
</dbReference>
<comment type="caution">
    <text evidence="7">The sequence shown here is derived from an EMBL/GenBank/DDBJ whole genome shotgun (WGS) entry which is preliminary data.</text>
</comment>
<feature type="non-terminal residue" evidence="7">
    <location>
        <position position="139"/>
    </location>
</feature>
<evidence type="ECO:0000256" key="5">
    <source>
        <dbReference type="ARBA" id="ARBA00023242"/>
    </source>
</evidence>
<proteinExistence type="predicted"/>
<dbReference type="PANTHER" id="PTHR31391:SF67">
    <property type="entry name" value="TF-B3 DOMAIN-CONTAINING PROTEIN"/>
    <property type="match status" value="1"/>
</dbReference>
<dbReference type="GO" id="GO:0005634">
    <property type="term" value="C:nucleus"/>
    <property type="evidence" value="ECO:0007669"/>
    <property type="project" value="UniProtKB-SubCell"/>
</dbReference>
<evidence type="ECO:0000259" key="6">
    <source>
        <dbReference type="PROSITE" id="PS50863"/>
    </source>
</evidence>
<sequence length="139" mass="16052">KRTRFFDLYDDDEARYSVIERAGELLSGLENDLPHFVKFMLHSNVGQGFWLHLPKKFCEAHMPDHDTNVSLVNEWGKEYRATFLLGRYGLSAGWRGFSISHRLLKGDILIFHLIQPCKFKVHIVRANKSDVMGAALCLM</sequence>
<name>S8DXB4_9LAMI</name>
<dbReference type="InterPro" id="IPR003340">
    <property type="entry name" value="B3_DNA-bd"/>
</dbReference>
<dbReference type="OrthoDB" id="1605554at2759"/>
<keyword evidence="2" id="KW-0805">Transcription regulation</keyword>
<accession>S8DXB4</accession>
<organism evidence="7 8">
    <name type="scientific">Genlisea aurea</name>
    <dbReference type="NCBI Taxonomy" id="192259"/>
    <lineage>
        <taxon>Eukaryota</taxon>
        <taxon>Viridiplantae</taxon>
        <taxon>Streptophyta</taxon>
        <taxon>Embryophyta</taxon>
        <taxon>Tracheophyta</taxon>
        <taxon>Spermatophyta</taxon>
        <taxon>Magnoliopsida</taxon>
        <taxon>eudicotyledons</taxon>
        <taxon>Gunneridae</taxon>
        <taxon>Pentapetalae</taxon>
        <taxon>asterids</taxon>
        <taxon>lamiids</taxon>
        <taxon>Lamiales</taxon>
        <taxon>Lentibulariaceae</taxon>
        <taxon>Genlisea</taxon>
    </lineage>
</organism>
<dbReference type="PANTHER" id="PTHR31391">
    <property type="entry name" value="B3 DOMAIN-CONTAINING PROTEIN OS11G0197600-RELATED"/>
    <property type="match status" value="1"/>
</dbReference>
<dbReference type="SMART" id="SM01019">
    <property type="entry name" value="B3"/>
    <property type="match status" value="1"/>
</dbReference>
<evidence type="ECO:0000256" key="2">
    <source>
        <dbReference type="ARBA" id="ARBA00023015"/>
    </source>
</evidence>
<dbReference type="CDD" id="cd10017">
    <property type="entry name" value="B3_DNA"/>
    <property type="match status" value="1"/>
</dbReference>
<reference evidence="7 8" key="1">
    <citation type="journal article" date="2013" name="BMC Genomics">
        <title>The miniature genome of a carnivorous plant Genlisea aurea contains a low number of genes and short non-coding sequences.</title>
        <authorList>
            <person name="Leushkin E.V."/>
            <person name="Sutormin R.A."/>
            <person name="Nabieva E.R."/>
            <person name="Penin A.A."/>
            <person name="Kondrashov A.S."/>
            <person name="Logacheva M.D."/>
        </authorList>
    </citation>
    <scope>NUCLEOTIDE SEQUENCE [LARGE SCALE GENOMIC DNA]</scope>
</reference>
<gene>
    <name evidence="7" type="ORF">M569_06855</name>
</gene>
<dbReference type="SUPFAM" id="SSF101936">
    <property type="entry name" value="DNA-binding pseudobarrel domain"/>
    <property type="match status" value="1"/>
</dbReference>
<keyword evidence="8" id="KW-1185">Reference proteome</keyword>
<evidence type="ECO:0000313" key="7">
    <source>
        <dbReference type="EMBL" id="EPS67918.1"/>
    </source>
</evidence>
<dbReference type="AlphaFoldDB" id="S8DXB4"/>
<protein>
    <recommendedName>
        <fullName evidence="6">TF-B3 domain-containing protein</fullName>
    </recommendedName>
</protein>
<dbReference type="Pfam" id="PF02362">
    <property type="entry name" value="B3"/>
    <property type="match status" value="1"/>
</dbReference>
<keyword evidence="4" id="KW-0804">Transcription</keyword>
<evidence type="ECO:0000256" key="4">
    <source>
        <dbReference type="ARBA" id="ARBA00023163"/>
    </source>
</evidence>
<dbReference type="PROSITE" id="PS50863">
    <property type="entry name" value="B3"/>
    <property type="match status" value="1"/>
</dbReference>
<dbReference type="Gene3D" id="2.40.330.10">
    <property type="entry name" value="DNA-binding pseudobarrel domain"/>
    <property type="match status" value="1"/>
</dbReference>
<dbReference type="Proteomes" id="UP000015453">
    <property type="component" value="Unassembled WGS sequence"/>
</dbReference>
<dbReference type="InterPro" id="IPR044837">
    <property type="entry name" value="REM16-like"/>
</dbReference>
<feature type="non-terminal residue" evidence="7">
    <location>
        <position position="1"/>
    </location>
</feature>
<comment type="subcellular location">
    <subcellularLocation>
        <location evidence="1">Nucleus</location>
    </subcellularLocation>
</comment>
<feature type="domain" description="TF-B3" evidence="6">
    <location>
        <begin position="36"/>
        <end position="127"/>
    </location>
</feature>
<evidence type="ECO:0000256" key="1">
    <source>
        <dbReference type="ARBA" id="ARBA00004123"/>
    </source>
</evidence>
<keyword evidence="5" id="KW-0539">Nucleus</keyword>
<dbReference type="InterPro" id="IPR015300">
    <property type="entry name" value="DNA-bd_pseudobarrel_sf"/>
</dbReference>
<evidence type="ECO:0000313" key="8">
    <source>
        <dbReference type="Proteomes" id="UP000015453"/>
    </source>
</evidence>
<dbReference type="EMBL" id="AUSU01002859">
    <property type="protein sequence ID" value="EPS67918.1"/>
    <property type="molecule type" value="Genomic_DNA"/>
</dbReference>